<organism evidence="2 3">
    <name type="scientific">Marchantia polymorpha</name>
    <name type="common">Common liverwort</name>
    <name type="synonym">Marchantia aquatica</name>
    <dbReference type="NCBI Taxonomy" id="3197"/>
    <lineage>
        <taxon>Eukaryota</taxon>
        <taxon>Viridiplantae</taxon>
        <taxon>Streptophyta</taxon>
        <taxon>Embryophyta</taxon>
        <taxon>Marchantiophyta</taxon>
        <taxon>Marchantiopsida</taxon>
        <taxon>Marchantiidae</taxon>
        <taxon>Marchantiales</taxon>
        <taxon>Marchantiaceae</taxon>
        <taxon>Marchantia</taxon>
    </lineage>
</organism>
<name>A0A2R6WAL2_MARPO</name>
<proteinExistence type="predicted"/>
<gene>
    <name evidence="2" type="ORF">MARPO_0118s0028</name>
</gene>
<dbReference type="AlphaFoldDB" id="A0A2R6WAL2"/>
<evidence type="ECO:0000313" key="3">
    <source>
        <dbReference type="Proteomes" id="UP000244005"/>
    </source>
</evidence>
<sequence>MPRIRKGYRSARVILTRPPFAISNLASSPEIPPIRRTPPPALGPPCPAVSLAGCPDRERGQGPTVLHTAPFIYTSPPAVALSVAPSGNRVWETRRASSTGAGSRRDWARTHGKRGPSSQPCPRWDMGGRAAGRAGWARPALYRTWAATNTRRWSHSLGRSGSRSFLPRGPRHLSFVGLPERRPAGALAARARPHSRSRSAAFPRAQATRIGVPGSLPTSRDRLPCGHGMPCWHQSVRSASDLTAPVPRHRYGCMQLRRARLVPHAASGGCLFRSCSASGLEFCSLACGFDTAEMLQ</sequence>
<protein>
    <submittedName>
        <fullName evidence="2">Uncharacterized protein</fullName>
    </submittedName>
</protein>
<dbReference type="EMBL" id="KZ772790">
    <property type="protein sequence ID" value="PTQ30893.1"/>
    <property type="molecule type" value="Genomic_DNA"/>
</dbReference>
<evidence type="ECO:0000256" key="1">
    <source>
        <dbReference type="SAM" id="MobiDB-lite"/>
    </source>
</evidence>
<dbReference type="Proteomes" id="UP000244005">
    <property type="component" value="Unassembled WGS sequence"/>
</dbReference>
<dbReference type="EMBL" id="KZ772790">
    <property type="protein sequence ID" value="PTQ30892.1"/>
    <property type="molecule type" value="Genomic_DNA"/>
</dbReference>
<reference evidence="3" key="1">
    <citation type="journal article" date="2017" name="Cell">
        <title>Insights into land plant evolution garnered from the Marchantia polymorpha genome.</title>
        <authorList>
            <person name="Bowman J.L."/>
            <person name="Kohchi T."/>
            <person name="Yamato K.T."/>
            <person name="Jenkins J."/>
            <person name="Shu S."/>
            <person name="Ishizaki K."/>
            <person name="Yamaoka S."/>
            <person name="Nishihama R."/>
            <person name="Nakamura Y."/>
            <person name="Berger F."/>
            <person name="Adam C."/>
            <person name="Aki S.S."/>
            <person name="Althoff F."/>
            <person name="Araki T."/>
            <person name="Arteaga-Vazquez M.A."/>
            <person name="Balasubrmanian S."/>
            <person name="Barry K."/>
            <person name="Bauer D."/>
            <person name="Boehm C.R."/>
            <person name="Briginshaw L."/>
            <person name="Caballero-Perez J."/>
            <person name="Catarino B."/>
            <person name="Chen F."/>
            <person name="Chiyoda S."/>
            <person name="Chovatia M."/>
            <person name="Davies K.M."/>
            <person name="Delmans M."/>
            <person name="Demura T."/>
            <person name="Dierschke T."/>
            <person name="Dolan L."/>
            <person name="Dorantes-Acosta A.E."/>
            <person name="Eklund D.M."/>
            <person name="Florent S.N."/>
            <person name="Flores-Sandoval E."/>
            <person name="Fujiyama A."/>
            <person name="Fukuzawa H."/>
            <person name="Galik B."/>
            <person name="Grimanelli D."/>
            <person name="Grimwood J."/>
            <person name="Grossniklaus U."/>
            <person name="Hamada T."/>
            <person name="Haseloff J."/>
            <person name="Hetherington A.J."/>
            <person name="Higo A."/>
            <person name="Hirakawa Y."/>
            <person name="Hundley H.N."/>
            <person name="Ikeda Y."/>
            <person name="Inoue K."/>
            <person name="Inoue S.I."/>
            <person name="Ishida S."/>
            <person name="Jia Q."/>
            <person name="Kakita M."/>
            <person name="Kanazawa T."/>
            <person name="Kawai Y."/>
            <person name="Kawashima T."/>
            <person name="Kennedy M."/>
            <person name="Kinose K."/>
            <person name="Kinoshita T."/>
            <person name="Kohara Y."/>
            <person name="Koide E."/>
            <person name="Komatsu K."/>
            <person name="Kopischke S."/>
            <person name="Kubo M."/>
            <person name="Kyozuka J."/>
            <person name="Lagercrantz U."/>
            <person name="Lin S.S."/>
            <person name="Lindquist E."/>
            <person name="Lipzen A.M."/>
            <person name="Lu C.W."/>
            <person name="De Luna E."/>
            <person name="Martienssen R.A."/>
            <person name="Minamino N."/>
            <person name="Mizutani M."/>
            <person name="Mizutani M."/>
            <person name="Mochizuki N."/>
            <person name="Monte I."/>
            <person name="Mosher R."/>
            <person name="Nagasaki H."/>
            <person name="Nakagami H."/>
            <person name="Naramoto S."/>
            <person name="Nishitani K."/>
            <person name="Ohtani M."/>
            <person name="Okamoto T."/>
            <person name="Okumura M."/>
            <person name="Phillips J."/>
            <person name="Pollak B."/>
            <person name="Reinders A."/>
            <person name="Rovekamp M."/>
            <person name="Sano R."/>
            <person name="Sawa S."/>
            <person name="Schmid M.W."/>
            <person name="Shirakawa M."/>
            <person name="Solano R."/>
            <person name="Spunde A."/>
            <person name="Suetsugu N."/>
            <person name="Sugano S."/>
            <person name="Sugiyama A."/>
            <person name="Sun R."/>
            <person name="Suzuki Y."/>
            <person name="Takenaka M."/>
            <person name="Takezawa D."/>
            <person name="Tomogane H."/>
            <person name="Tsuzuki M."/>
            <person name="Ueda T."/>
            <person name="Umeda M."/>
            <person name="Ward J.M."/>
            <person name="Watanabe Y."/>
            <person name="Yazaki K."/>
            <person name="Yokoyama R."/>
            <person name="Yoshitake Y."/>
            <person name="Yotsui I."/>
            <person name="Zachgo S."/>
            <person name="Schmutz J."/>
        </authorList>
    </citation>
    <scope>NUCLEOTIDE SEQUENCE [LARGE SCALE GENOMIC DNA]</scope>
    <source>
        <strain evidence="3">Tak-1</strain>
    </source>
</reference>
<keyword evidence="3" id="KW-1185">Reference proteome</keyword>
<reference evidence="2" key="2">
    <citation type="submission" date="2017-12" db="EMBL/GenBank/DDBJ databases">
        <title>WGS assembly of Marchantia polymorpha.</title>
        <authorList>
            <person name="Bowman J.L."/>
            <person name="Kohchi T."/>
            <person name="Yamato K.T."/>
            <person name="Jenkins J."/>
            <person name="Shu S."/>
            <person name="Ishizaki K."/>
            <person name="Yamaoka S."/>
            <person name="Nishihama R."/>
            <person name="Nakamura Y."/>
            <person name="Berger F."/>
            <person name="Adam C."/>
            <person name="Aki S.S."/>
            <person name="Althoff F."/>
            <person name="Araki T."/>
            <person name="Arteaga-Vazquez M.A."/>
            <person name="Balasubrmanian S."/>
            <person name="Bauer D."/>
            <person name="Boehm C.R."/>
            <person name="Briginshaw L."/>
            <person name="Caballero-Perez J."/>
            <person name="Catarino B."/>
            <person name="Chen F."/>
            <person name="Chiyoda S."/>
            <person name="Chovatia M."/>
            <person name="Davies K.M."/>
            <person name="Delmans M."/>
            <person name="Demura T."/>
            <person name="Dierschke T."/>
            <person name="Dolan L."/>
            <person name="Dorantes-Acosta A.E."/>
            <person name="Eklund D.M."/>
            <person name="Florent S.N."/>
            <person name="Flores-Sandoval E."/>
            <person name="Fujiyama A."/>
            <person name="Fukuzawa H."/>
            <person name="Galik B."/>
            <person name="Grimanelli D."/>
            <person name="Grimwood J."/>
            <person name="Grossniklaus U."/>
            <person name="Hamada T."/>
            <person name="Haseloff J."/>
            <person name="Hetherington A.J."/>
            <person name="Higo A."/>
            <person name="Hirakawa Y."/>
            <person name="Hundley H.N."/>
            <person name="Ikeda Y."/>
            <person name="Inoue K."/>
            <person name="Inoue S."/>
            <person name="Ishida S."/>
            <person name="Jia Q."/>
            <person name="Kakita M."/>
            <person name="Kanazawa T."/>
            <person name="Kawai Y."/>
            <person name="Kawashima T."/>
            <person name="Kennedy M."/>
            <person name="Kinose K."/>
            <person name="Kinoshita T."/>
            <person name="Kohara Y."/>
            <person name="Koide E."/>
            <person name="Komatsu K."/>
            <person name="Kopischke S."/>
            <person name="Kubo M."/>
            <person name="Kyozuka J."/>
            <person name="Lagercrantz U."/>
            <person name="Lin S.S."/>
            <person name="Lindquist E."/>
            <person name="Lipzen A.M."/>
            <person name="Lu C."/>
            <person name="Luna E.D."/>
            <person name="Martienssen R.A."/>
            <person name="Minamino N."/>
            <person name="Mizutani M."/>
            <person name="Mizutani M."/>
            <person name="Mochizuki N."/>
            <person name="Monte I."/>
            <person name="Mosher R."/>
            <person name="Nagasaki H."/>
            <person name="Nakagami H."/>
            <person name="Naramoto S."/>
            <person name="Nishitani K."/>
            <person name="Ohtani M."/>
            <person name="Okamoto T."/>
            <person name="Okumura M."/>
            <person name="Phillips J."/>
            <person name="Pollak B."/>
            <person name="Reinders A."/>
            <person name="Roevekamp M."/>
            <person name="Sano R."/>
            <person name="Sawa S."/>
            <person name="Schmid M.W."/>
            <person name="Shirakawa M."/>
            <person name="Solano R."/>
            <person name="Spunde A."/>
            <person name="Suetsugu N."/>
            <person name="Sugano S."/>
            <person name="Sugiyama A."/>
            <person name="Sun R."/>
            <person name="Suzuki Y."/>
            <person name="Takenaka M."/>
            <person name="Takezawa D."/>
            <person name="Tomogane H."/>
            <person name="Tsuzuki M."/>
            <person name="Ueda T."/>
            <person name="Umeda M."/>
            <person name="Ward J.M."/>
            <person name="Watanabe Y."/>
            <person name="Yazaki K."/>
            <person name="Yokoyama R."/>
            <person name="Yoshitake Y."/>
            <person name="Yotsui I."/>
            <person name="Zachgo S."/>
            <person name="Schmutz J."/>
        </authorList>
    </citation>
    <scope>NUCLEOTIDE SEQUENCE [LARGE SCALE GENOMIC DNA]</scope>
    <source>
        <strain evidence="2">Tak-1</strain>
    </source>
</reference>
<feature type="region of interest" description="Disordered" evidence="1">
    <location>
        <begin position="93"/>
        <end position="125"/>
    </location>
</feature>
<evidence type="ECO:0000313" key="2">
    <source>
        <dbReference type="EMBL" id="PTQ30892.1"/>
    </source>
</evidence>
<accession>A0A2R6WAL2</accession>